<dbReference type="Pfam" id="PF04434">
    <property type="entry name" value="SWIM"/>
    <property type="match status" value="1"/>
</dbReference>
<dbReference type="InterPro" id="IPR039903">
    <property type="entry name" value="Zswim2"/>
</dbReference>
<evidence type="ECO:0000256" key="1">
    <source>
        <dbReference type="PROSITE-ProRule" id="PRU00325"/>
    </source>
</evidence>
<dbReference type="Gene3D" id="3.30.40.10">
    <property type="entry name" value="Zinc/RING finger domain, C3HC4 (zinc finger)"/>
    <property type="match status" value="1"/>
</dbReference>
<dbReference type="InterPro" id="IPR007527">
    <property type="entry name" value="Znf_SWIM"/>
</dbReference>
<feature type="compositionally biased region" description="Low complexity" evidence="2">
    <location>
        <begin position="1"/>
        <end position="13"/>
    </location>
</feature>
<dbReference type="EMBL" id="PQFF01000333">
    <property type="protein sequence ID" value="RHZ58866.1"/>
    <property type="molecule type" value="Genomic_DNA"/>
</dbReference>
<sequence>MMNNLTNLTETNNAGPSNSKRTLRKRKAEYDSSTGEGKRKSIKKGYGSSATKRKIRPRKEKRDETKKRMERAMNEPIHLIDFKEINPTKQEYSILGPTGYVYTTTITTTVTCSCPDFQKGNHCKHILFVFLKVLKVDKDSNLIYQKALITRELKLVFKNSSKITLQPSKEIVDQLKAIASSNQQKRKPIKGDCQICCERLNNQKNLIWCENGCGHNLHLDCFKQWEETLPVGQKVKYQL</sequence>
<evidence type="ECO:0000313" key="5">
    <source>
        <dbReference type="Proteomes" id="UP000266861"/>
    </source>
</evidence>
<protein>
    <recommendedName>
        <fullName evidence="3">SWIM-type domain-containing protein</fullName>
    </recommendedName>
</protein>
<dbReference type="Proteomes" id="UP000266861">
    <property type="component" value="Unassembled WGS sequence"/>
</dbReference>
<keyword evidence="1" id="KW-0479">Metal-binding</keyword>
<dbReference type="PROSITE" id="PS50966">
    <property type="entry name" value="ZF_SWIM"/>
    <property type="match status" value="1"/>
</dbReference>
<dbReference type="STRING" id="1348612.A0A397HBC0"/>
<keyword evidence="1" id="KW-0862">Zinc</keyword>
<dbReference type="PANTHER" id="PTHR21540">
    <property type="entry name" value="RING FINGER AND SWIM DOMAIN-CONTAINING PROTEIN 2"/>
    <property type="match status" value="1"/>
</dbReference>
<dbReference type="InterPro" id="IPR013083">
    <property type="entry name" value="Znf_RING/FYVE/PHD"/>
</dbReference>
<dbReference type="SUPFAM" id="SSF57850">
    <property type="entry name" value="RING/U-box"/>
    <property type="match status" value="1"/>
</dbReference>
<comment type="caution">
    <text evidence="4">The sequence shown here is derived from an EMBL/GenBank/DDBJ whole genome shotgun (WGS) entry which is preliminary data.</text>
</comment>
<keyword evidence="1" id="KW-0863">Zinc-finger</keyword>
<dbReference type="PANTHER" id="PTHR21540:SF0">
    <property type="entry name" value="PHD FAMILY PROTEIN"/>
    <property type="match status" value="1"/>
</dbReference>
<feature type="compositionally biased region" description="Basic and acidic residues" evidence="2">
    <location>
        <begin position="60"/>
        <end position="71"/>
    </location>
</feature>
<keyword evidence="5" id="KW-1185">Reference proteome</keyword>
<evidence type="ECO:0000313" key="4">
    <source>
        <dbReference type="EMBL" id="RHZ58866.1"/>
    </source>
</evidence>
<name>A0A397HBC0_9GLOM</name>
<reference evidence="4 5" key="1">
    <citation type="submission" date="2018-08" db="EMBL/GenBank/DDBJ databases">
        <title>Genome and evolution of the arbuscular mycorrhizal fungus Diversispora epigaea (formerly Glomus versiforme) and its bacterial endosymbionts.</title>
        <authorList>
            <person name="Sun X."/>
            <person name="Fei Z."/>
            <person name="Harrison M."/>
        </authorList>
    </citation>
    <scope>NUCLEOTIDE SEQUENCE [LARGE SCALE GENOMIC DNA]</scope>
    <source>
        <strain evidence="4 5">IT104</strain>
    </source>
</reference>
<accession>A0A397HBC0</accession>
<gene>
    <name evidence="4" type="ORF">Glove_367g28</name>
</gene>
<dbReference type="AlphaFoldDB" id="A0A397HBC0"/>
<dbReference type="OrthoDB" id="2122982at2759"/>
<dbReference type="GO" id="GO:0061630">
    <property type="term" value="F:ubiquitin protein ligase activity"/>
    <property type="evidence" value="ECO:0007669"/>
    <property type="project" value="InterPro"/>
</dbReference>
<feature type="region of interest" description="Disordered" evidence="2">
    <location>
        <begin position="1"/>
        <end position="71"/>
    </location>
</feature>
<feature type="domain" description="SWIM-type" evidence="3">
    <location>
        <begin position="102"/>
        <end position="134"/>
    </location>
</feature>
<proteinExistence type="predicted"/>
<organism evidence="4 5">
    <name type="scientific">Diversispora epigaea</name>
    <dbReference type="NCBI Taxonomy" id="1348612"/>
    <lineage>
        <taxon>Eukaryota</taxon>
        <taxon>Fungi</taxon>
        <taxon>Fungi incertae sedis</taxon>
        <taxon>Mucoromycota</taxon>
        <taxon>Glomeromycotina</taxon>
        <taxon>Glomeromycetes</taxon>
        <taxon>Diversisporales</taxon>
        <taxon>Diversisporaceae</taxon>
        <taxon>Diversispora</taxon>
    </lineage>
</organism>
<evidence type="ECO:0000259" key="3">
    <source>
        <dbReference type="PROSITE" id="PS50966"/>
    </source>
</evidence>
<evidence type="ECO:0000256" key="2">
    <source>
        <dbReference type="SAM" id="MobiDB-lite"/>
    </source>
</evidence>
<dbReference type="GO" id="GO:0008270">
    <property type="term" value="F:zinc ion binding"/>
    <property type="evidence" value="ECO:0007669"/>
    <property type="project" value="UniProtKB-KW"/>
</dbReference>